<dbReference type="InterPro" id="IPR011008">
    <property type="entry name" value="Dimeric_a/b-barrel"/>
</dbReference>
<protein>
    <submittedName>
        <fullName evidence="1">L-rhamnose mutarotase</fullName>
    </submittedName>
</protein>
<dbReference type="GO" id="GO:0016857">
    <property type="term" value="F:racemase and epimerase activity, acting on carbohydrates and derivatives"/>
    <property type="evidence" value="ECO:0007669"/>
    <property type="project" value="InterPro"/>
</dbReference>
<dbReference type="Pfam" id="PF05336">
    <property type="entry name" value="rhaM"/>
    <property type="match status" value="1"/>
</dbReference>
<dbReference type="RefSeq" id="WP_368497168.1">
    <property type="nucleotide sequence ID" value="NZ_CP162511.1"/>
</dbReference>
<evidence type="ECO:0000313" key="1">
    <source>
        <dbReference type="EMBL" id="XDI04761.1"/>
    </source>
</evidence>
<dbReference type="InterPro" id="IPR008000">
    <property type="entry name" value="Rham/fucose_mutarotase"/>
</dbReference>
<sequence length="114" mass="13264">MTDAQTPVRRFGMAARLVPEKRAEYLKLHANVWPQVEATITECGIRNFSIFVLDDVILGYYEYVGDDYEADQARMAEDPETQKWWSYTAPCQLPFREGSGAPNWEQFAEVWHQD</sequence>
<dbReference type="PANTHER" id="PTHR34389">
    <property type="entry name" value="L-RHAMNOSE MUTAROTASE"/>
    <property type="match status" value="1"/>
</dbReference>
<name>A0AB39BF49_9MICO</name>
<dbReference type="EMBL" id="CP162511">
    <property type="protein sequence ID" value="XDI04761.1"/>
    <property type="molecule type" value="Genomic_DNA"/>
</dbReference>
<organism evidence="1">
    <name type="scientific">Herbiconiux sp. A18JL235</name>
    <dbReference type="NCBI Taxonomy" id="3152363"/>
    <lineage>
        <taxon>Bacteria</taxon>
        <taxon>Bacillati</taxon>
        <taxon>Actinomycetota</taxon>
        <taxon>Actinomycetes</taxon>
        <taxon>Micrococcales</taxon>
        <taxon>Microbacteriaceae</taxon>
        <taxon>Herbiconiux</taxon>
    </lineage>
</organism>
<accession>A0AB39BF49</accession>
<reference evidence="1" key="1">
    <citation type="submission" date="2024-05" db="EMBL/GenBank/DDBJ databases">
        <title>Herbiconiux sp. A18JL235.</title>
        <authorList>
            <person name="Zhang G."/>
        </authorList>
    </citation>
    <scope>NUCLEOTIDE SEQUENCE</scope>
    <source>
        <strain evidence="1">A18JL235</strain>
    </source>
</reference>
<dbReference type="Gene3D" id="3.30.70.100">
    <property type="match status" value="1"/>
</dbReference>
<dbReference type="PANTHER" id="PTHR34389:SF2">
    <property type="entry name" value="L-RHAMNOSE MUTAROTASE"/>
    <property type="match status" value="1"/>
</dbReference>
<gene>
    <name evidence="1" type="ORF">ABFY20_15655</name>
</gene>
<proteinExistence type="predicted"/>
<dbReference type="AlphaFoldDB" id="A0AB39BF49"/>
<dbReference type="SUPFAM" id="SSF54909">
    <property type="entry name" value="Dimeric alpha+beta barrel"/>
    <property type="match status" value="1"/>
</dbReference>